<evidence type="ECO:0000256" key="7">
    <source>
        <dbReference type="ARBA" id="ARBA00023024"/>
    </source>
</evidence>
<reference evidence="15" key="1">
    <citation type="submission" date="2020-11" db="EMBL/GenBank/DDBJ databases">
        <authorList>
            <person name="Tran Van P."/>
        </authorList>
    </citation>
    <scope>NUCLEOTIDE SEQUENCE</scope>
</reference>
<feature type="region of interest" description="Disordered" evidence="11">
    <location>
        <begin position="594"/>
        <end position="617"/>
    </location>
</feature>
<dbReference type="InterPro" id="IPR029070">
    <property type="entry name" value="Chitinase_insertion_sf"/>
</dbReference>
<dbReference type="InterPro" id="IPR011583">
    <property type="entry name" value="Chitinase_II/V-like_cat"/>
</dbReference>
<comment type="catalytic activity">
    <reaction evidence="1">
        <text>Random endo-hydrolysis of N-acetyl-beta-D-glucosaminide (1-&gt;4)-beta-linkages in chitin and chitodextrins.</text>
        <dbReference type="EC" id="3.2.1.14"/>
    </reaction>
</comment>
<evidence type="ECO:0000256" key="11">
    <source>
        <dbReference type="SAM" id="MobiDB-lite"/>
    </source>
</evidence>
<dbReference type="PROSITE" id="PS51910">
    <property type="entry name" value="GH18_2"/>
    <property type="match status" value="1"/>
</dbReference>
<dbReference type="Gene3D" id="3.20.20.80">
    <property type="entry name" value="Glycosidases"/>
    <property type="match status" value="1"/>
</dbReference>
<dbReference type="GO" id="GO:0006032">
    <property type="term" value="P:chitin catabolic process"/>
    <property type="evidence" value="ECO:0007669"/>
    <property type="project" value="UniProtKB-KW"/>
</dbReference>
<organism evidence="15">
    <name type="scientific">Notodromas monacha</name>
    <dbReference type="NCBI Taxonomy" id="399045"/>
    <lineage>
        <taxon>Eukaryota</taxon>
        <taxon>Metazoa</taxon>
        <taxon>Ecdysozoa</taxon>
        <taxon>Arthropoda</taxon>
        <taxon>Crustacea</taxon>
        <taxon>Oligostraca</taxon>
        <taxon>Ostracoda</taxon>
        <taxon>Podocopa</taxon>
        <taxon>Podocopida</taxon>
        <taxon>Cypridocopina</taxon>
        <taxon>Cypridoidea</taxon>
        <taxon>Cyprididae</taxon>
        <taxon>Notodromas</taxon>
    </lineage>
</organism>
<keyword evidence="4" id="KW-0147">Chitin-binding</keyword>
<dbReference type="PROSITE" id="PS50940">
    <property type="entry name" value="CHIT_BIND_II"/>
    <property type="match status" value="1"/>
</dbReference>
<evidence type="ECO:0000256" key="12">
    <source>
        <dbReference type="SAM" id="SignalP"/>
    </source>
</evidence>
<dbReference type="InterPro" id="IPR036508">
    <property type="entry name" value="Chitin-bd_dom_sf"/>
</dbReference>
<feature type="signal peptide" evidence="12">
    <location>
        <begin position="1"/>
        <end position="19"/>
    </location>
</feature>
<feature type="domain" description="Chitin-binding type-2" evidence="13">
    <location>
        <begin position="473"/>
        <end position="518"/>
    </location>
</feature>
<keyword evidence="8" id="KW-1015">Disulfide bond</keyword>
<dbReference type="FunFam" id="3.20.20.80:FF:000144">
    <property type="entry name" value="Chitinase"/>
    <property type="match status" value="1"/>
</dbReference>
<proteinExistence type="inferred from homology"/>
<evidence type="ECO:0000256" key="4">
    <source>
        <dbReference type="ARBA" id="ARBA00022669"/>
    </source>
</evidence>
<dbReference type="OrthoDB" id="73875at2759"/>
<feature type="compositionally biased region" description="Low complexity" evidence="11">
    <location>
        <begin position="436"/>
        <end position="458"/>
    </location>
</feature>
<keyword evidence="6" id="KW-0378">Hydrolase</keyword>
<dbReference type="InterPro" id="IPR017853">
    <property type="entry name" value="GH"/>
</dbReference>
<dbReference type="GO" id="GO:0005576">
    <property type="term" value="C:extracellular region"/>
    <property type="evidence" value="ECO:0007669"/>
    <property type="project" value="InterPro"/>
</dbReference>
<dbReference type="GO" id="GO:0008061">
    <property type="term" value="F:chitin binding"/>
    <property type="evidence" value="ECO:0007669"/>
    <property type="project" value="UniProtKB-KW"/>
</dbReference>
<dbReference type="FunFam" id="3.10.50.10:FF:000004">
    <property type="entry name" value="Chitinase 5"/>
    <property type="match status" value="1"/>
</dbReference>
<dbReference type="SUPFAM" id="SSF57625">
    <property type="entry name" value="Invertebrate chitin-binding proteins"/>
    <property type="match status" value="1"/>
</dbReference>
<feature type="region of interest" description="Disordered" evidence="11">
    <location>
        <begin position="434"/>
        <end position="458"/>
    </location>
</feature>
<dbReference type="GO" id="GO:0000272">
    <property type="term" value="P:polysaccharide catabolic process"/>
    <property type="evidence" value="ECO:0007669"/>
    <property type="project" value="UniProtKB-KW"/>
</dbReference>
<evidence type="ECO:0000256" key="10">
    <source>
        <dbReference type="ARBA" id="ARBA00023326"/>
    </source>
</evidence>
<dbReference type="EMBL" id="CAJPEX010000771">
    <property type="protein sequence ID" value="CAG0917165.1"/>
    <property type="molecule type" value="Genomic_DNA"/>
</dbReference>
<dbReference type="Proteomes" id="UP000678499">
    <property type="component" value="Unassembled WGS sequence"/>
</dbReference>
<dbReference type="Pfam" id="PF00704">
    <property type="entry name" value="Glyco_hydro_18"/>
    <property type="match status" value="1"/>
</dbReference>
<comment type="similarity">
    <text evidence="2">Belongs to the glycosyl hydrolase 18 family. Chitinase class II subfamily.</text>
</comment>
<dbReference type="InterPro" id="IPR002557">
    <property type="entry name" value="Chitin-bd_dom"/>
</dbReference>
<evidence type="ECO:0000313" key="16">
    <source>
        <dbReference type="Proteomes" id="UP000678499"/>
    </source>
</evidence>
<keyword evidence="9" id="KW-0119">Carbohydrate metabolism</keyword>
<evidence type="ECO:0000256" key="6">
    <source>
        <dbReference type="ARBA" id="ARBA00022801"/>
    </source>
</evidence>
<evidence type="ECO:0000259" key="14">
    <source>
        <dbReference type="PROSITE" id="PS51910"/>
    </source>
</evidence>
<dbReference type="SUPFAM" id="SSF51445">
    <property type="entry name" value="(Trans)glycosidases"/>
    <property type="match status" value="1"/>
</dbReference>
<feature type="chain" id="PRO_5036210687" description="chitinase" evidence="12">
    <location>
        <begin position="20"/>
        <end position="617"/>
    </location>
</feature>
<protein>
    <recommendedName>
        <fullName evidence="3">chitinase</fullName>
        <ecNumber evidence="3">3.2.1.14</ecNumber>
    </recommendedName>
</protein>
<keyword evidence="10" id="KW-0624">Polysaccharide degradation</keyword>
<gene>
    <name evidence="15" type="ORF">NMOB1V02_LOCUS4755</name>
</gene>
<dbReference type="SMART" id="SM00494">
    <property type="entry name" value="ChtBD2"/>
    <property type="match status" value="1"/>
</dbReference>
<dbReference type="InterPro" id="IPR001223">
    <property type="entry name" value="Glyco_hydro18_cat"/>
</dbReference>
<accession>A0A7R9GDR8</accession>
<evidence type="ECO:0000256" key="8">
    <source>
        <dbReference type="ARBA" id="ARBA00023157"/>
    </source>
</evidence>
<dbReference type="SUPFAM" id="SSF54556">
    <property type="entry name" value="Chitinase insertion domain"/>
    <property type="match status" value="1"/>
</dbReference>
<evidence type="ECO:0000256" key="9">
    <source>
        <dbReference type="ARBA" id="ARBA00023277"/>
    </source>
</evidence>
<evidence type="ECO:0000313" key="15">
    <source>
        <dbReference type="EMBL" id="CAD7277013.1"/>
    </source>
</evidence>
<evidence type="ECO:0000256" key="5">
    <source>
        <dbReference type="ARBA" id="ARBA00022729"/>
    </source>
</evidence>
<dbReference type="SMART" id="SM00636">
    <property type="entry name" value="Glyco_18"/>
    <property type="match status" value="1"/>
</dbReference>
<evidence type="ECO:0000256" key="1">
    <source>
        <dbReference type="ARBA" id="ARBA00000822"/>
    </source>
</evidence>
<keyword evidence="16" id="KW-1185">Reference proteome</keyword>
<dbReference type="PANTHER" id="PTHR11177:SF144">
    <property type="entry name" value="CHITINASE 5"/>
    <property type="match status" value="1"/>
</dbReference>
<keyword evidence="5 12" id="KW-0732">Signal</keyword>
<feature type="domain" description="GH18" evidence="14">
    <location>
        <begin position="47"/>
        <end position="423"/>
    </location>
</feature>
<dbReference type="PANTHER" id="PTHR11177">
    <property type="entry name" value="CHITINASE"/>
    <property type="match status" value="1"/>
</dbReference>
<dbReference type="Gene3D" id="3.10.50.10">
    <property type="match status" value="1"/>
</dbReference>
<evidence type="ECO:0000259" key="13">
    <source>
        <dbReference type="PROSITE" id="PS50940"/>
    </source>
</evidence>
<dbReference type="AlphaFoldDB" id="A0A7R9GDR8"/>
<evidence type="ECO:0000256" key="2">
    <source>
        <dbReference type="ARBA" id="ARBA00009121"/>
    </source>
</evidence>
<name>A0A7R9GDR8_9CRUS</name>
<dbReference type="InterPro" id="IPR050314">
    <property type="entry name" value="Glycosyl_Hydrlase_18"/>
</dbReference>
<keyword evidence="7" id="KW-0146">Chitin degradation</keyword>
<dbReference type="EC" id="3.2.1.14" evidence="3"/>
<dbReference type="GO" id="GO:0008843">
    <property type="term" value="F:endochitinase activity"/>
    <property type="evidence" value="ECO:0007669"/>
    <property type="project" value="UniProtKB-EC"/>
</dbReference>
<dbReference type="Gene3D" id="2.170.140.10">
    <property type="entry name" value="Chitin binding domain"/>
    <property type="match status" value="1"/>
</dbReference>
<evidence type="ECO:0000256" key="3">
    <source>
        <dbReference type="ARBA" id="ARBA00012729"/>
    </source>
</evidence>
<dbReference type="Pfam" id="PF01607">
    <property type="entry name" value="CBM_14"/>
    <property type="match status" value="1"/>
</dbReference>
<dbReference type="EMBL" id="OA882808">
    <property type="protein sequence ID" value="CAD7277013.1"/>
    <property type="molecule type" value="Genomic_DNA"/>
</dbReference>
<sequence>MGVATVILSSLFLVGFLDAAQPRMDQLVSNNLAVKEAEQPKADEVLARRVCYFSNWAVYRPGPGSYDVEDVPVDLCTHVIYSFVGLSNVTWEITILDPQHDLGSNGGFQRFLRLKDQNPSVKLSVAIGGWGEGGKKYSEMVSLPERRAATTASIVRFMHEYNWDGFDLDWEYPGAYDRGGNYMDRDRFLDWVRELKAAFYAAGKGWEITVAVPVARFRLNEGYHVPELCQLFNAIHLMTYDLRGNWVGYADVHSPLYKRPELDQWAYEFLNVNDGAALWVEFGCPVEKIIIGVPFYGRTYKLGSADNHELGAPVIKWENGGEPGPFTRARGFMSYYEICSAMKTDGDWPDRWDDVGLVPFTYKEKFWTGYENTRSVGIKMDWIKQQGYGGGMTWAIDMDDFRNMCGEGKNPLMTVMYEKLKDYYVPVGATLPPPTTTTTLRTTTTTRDPSWTPGPTSPPGTCDCTVNEYCPSENCQQYYWCVLGEPELQACAAGLVWWQEQKRCDWPHNVPAGHPCSSQTATRHRPNGVANKPPTSGHDDDAKVPTKHVATMYIKHDPKVPIKHDATMYIKQDVNKVPIKHGAKVNINGKREKVARKTPVKPSTNDAERRRMERFVK</sequence>
<feature type="region of interest" description="Disordered" evidence="11">
    <location>
        <begin position="515"/>
        <end position="543"/>
    </location>
</feature>
<feature type="compositionally biased region" description="Basic and acidic residues" evidence="11">
    <location>
        <begin position="606"/>
        <end position="617"/>
    </location>
</feature>